<dbReference type="InterPro" id="IPR043502">
    <property type="entry name" value="DNA/RNA_pol_sf"/>
</dbReference>
<protein>
    <recommendedName>
        <fullName evidence="1">Reverse transcriptase Ty1/copia-type domain-containing protein</fullName>
    </recommendedName>
</protein>
<keyword evidence="3" id="KW-1185">Reference proteome</keyword>
<dbReference type="SUPFAM" id="SSF56672">
    <property type="entry name" value="DNA/RNA polymerases"/>
    <property type="match status" value="1"/>
</dbReference>
<dbReference type="InterPro" id="IPR013103">
    <property type="entry name" value="RVT_2"/>
</dbReference>
<evidence type="ECO:0000259" key="1">
    <source>
        <dbReference type="Pfam" id="PF07727"/>
    </source>
</evidence>
<dbReference type="Proteomes" id="UP000829196">
    <property type="component" value="Unassembled WGS sequence"/>
</dbReference>
<name>A0A8T3BQ61_DENNO</name>
<evidence type="ECO:0000313" key="2">
    <source>
        <dbReference type="EMBL" id="KAI0516475.1"/>
    </source>
</evidence>
<dbReference type="AlphaFoldDB" id="A0A8T3BQ61"/>
<dbReference type="PANTHER" id="PTHR11439:SF489">
    <property type="entry name" value="RNA-DIRECTED DNA POLYMERASE"/>
    <property type="match status" value="1"/>
</dbReference>
<reference evidence="2" key="1">
    <citation type="journal article" date="2022" name="Front. Genet.">
        <title>Chromosome-Scale Assembly of the Dendrobium nobile Genome Provides Insights Into the Molecular Mechanism of the Biosynthesis of the Medicinal Active Ingredient of Dendrobium.</title>
        <authorList>
            <person name="Xu Q."/>
            <person name="Niu S.-C."/>
            <person name="Li K.-L."/>
            <person name="Zheng P.-J."/>
            <person name="Zhang X.-J."/>
            <person name="Jia Y."/>
            <person name="Liu Y."/>
            <person name="Niu Y.-X."/>
            <person name="Yu L.-H."/>
            <person name="Chen D.-F."/>
            <person name="Zhang G.-Q."/>
        </authorList>
    </citation>
    <scope>NUCLEOTIDE SEQUENCE</scope>
    <source>
        <tissue evidence="2">Leaf</tissue>
    </source>
</reference>
<dbReference type="Pfam" id="PF07727">
    <property type="entry name" value="RVT_2"/>
    <property type="match status" value="1"/>
</dbReference>
<proteinExistence type="predicted"/>
<accession>A0A8T3BQ61</accession>
<dbReference type="PANTHER" id="PTHR11439">
    <property type="entry name" value="GAG-POL-RELATED RETROTRANSPOSON"/>
    <property type="match status" value="1"/>
</dbReference>
<sequence length="401" mass="45656">MQQPKGFKYSMHPDHVCRFHKAIYGLKQAPRQWYNTFTSHLVSIGFSHSTSDPSLLVFRKLQTKIFILIYVDDILITGNNSDIINTILDQLIHKFAMKQLGEVHSFLGIQIDRTAHSYFLSQKAYATSILQLAQLIDCNPLANPSCSKLPQDLQPDTVLSDPMLYRRITGSLQYLTLTRPNISYSVNCLSQHMHQPLPEHTFLLKRLLRYLKGTLDFGIPINKSNLSLKSFSDADWAGDPSSRKSTSGYCSYLGDNLISWPVKKQTTVARSSTESEYRSLAALVADVIWLRRILSNFDIPQDQPTDIFCNNTSVIALANNPVFHARTKHIEIDHRFVRDHIQQQSIRLLPISTIDQVVDIFTKPLSTPRFQLLRNKLSVTQDPSVCRGLLEHNIQTAHLSI</sequence>
<dbReference type="OrthoDB" id="1919845at2759"/>
<dbReference type="EMBL" id="JAGYWB010000007">
    <property type="protein sequence ID" value="KAI0516475.1"/>
    <property type="molecule type" value="Genomic_DNA"/>
</dbReference>
<evidence type="ECO:0000313" key="3">
    <source>
        <dbReference type="Proteomes" id="UP000829196"/>
    </source>
</evidence>
<dbReference type="CDD" id="cd09272">
    <property type="entry name" value="RNase_HI_RT_Ty1"/>
    <property type="match status" value="1"/>
</dbReference>
<gene>
    <name evidence="2" type="ORF">KFK09_009150</name>
</gene>
<comment type="caution">
    <text evidence="2">The sequence shown here is derived from an EMBL/GenBank/DDBJ whole genome shotgun (WGS) entry which is preliminary data.</text>
</comment>
<feature type="domain" description="Reverse transcriptase Ty1/copia-type" evidence="1">
    <location>
        <begin position="1"/>
        <end position="144"/>
    </location>
</feature>
<organism evidence="2 3">
    <name type="scientific">Dendrobium nobile</name>
    <name type="common">Orchid</name>
    <dbReference type="NCBI Taxonomy" id="94219"/>
    <lineage>
        <taxon>Eukaryota</taxon>
        <taxon>Viridiplantae</taxon>
        <taxon>Streptophyta</taxon>
        <taxon>Embryophyta</taxon>
        <taxon>Tracheophyta</taxon>
        <taxon>Spermatophyta</taxon>
        <taxon>Magnoliopsida</taxon>
        <taxon>Liliopsida</taxon>
        <taxon>Asparagales</taxon>
        <taxon>Orchidaceae</taxon>
        <taxon>Epidendroideae</taxon>
        <taxon>Malaxideae</taxon>
        <taxon>Dendrobiinae</taxon>
        <taxon>Dendrobium</taxon>
    </lineage>
</organism>